<keyword evidence="4" id="KW-1185">Reference proteome</keyword>
<dbReference type="PANTHER" id="PTHR43283:SF3">
    <property type="entry name" value="BETA-LACTAMASE FAMILY PROTEIN (AFU_ORTHOLOGUE AFUA_5G07500)"/>
    <property type="match status" value="1"/>
</dbReference>
<dbReference type="PANTHER" id="PTHR43283">
    <property type="entry name" value="BETA-LACTAMASE-RELATED"/>
    <property type="match status" value="1"/>
</dbReference>
<keyword evidence="1" id="KW-0732">Signal</keyword>
<dbReference type="InterPro" id="IPR050789">
    <property type="entry name" value="Diverse_Enzym_Activities"/>
</dbReference>
<dbReference type="InterPro" id="IPR012338">
    <property type="entry name" value="Beta-lactam/transpept-like"/>
</dbReference>
<dbReference type="RefSeq" id="WP_263126640.1">
    <property type="nucleotide sequence ID" value="NZ_CP106753.1"/>
</dbReference>
<reference evidence="3" key="1">
    <citation type="submission" date="2022-10" db="EMBL/GenBank/DDBJ databases">
        <title>Chitiniphilus purpureus sp. nov., a novel chitin-degrading bacterium isolated from crawfish pond sediment.</title>
        <authorList>
            <person name="Li K."/>
        </authorList>
    </citation>
    <scope>NUCLEOTIDE SEQUENCE</scope>
    <source>
        <strain evidence="3">CD1</strain>
    </source>
</reference>
<name>A0ABY6DS67_9NEIS</name>
<dbReference type="InterPro" id="IPR001466">
    <property type="entry name" value="Beta-lactam-related"/>
</dbReference>
<dbReference type="Gene3D" id="3.40.710.10">
    <property type="entry name" value="DD-peptidase/beta-lactamase superfamily"/>
    <property type="match status" value="1"/>
</dbReference>
<organism evidence="3 4">
    <name type="scientific">Chitiniphilus purpureus</name>
    <dbReference type="NCBI Taxonomy" id="2981137"/>
    <lineage>
        <taxon>Bacteria</taxon>
        <taxon>Pseudomonadati</taxon>
        <taxon>Pseudomonadota</taxon>
        <taxon>Betaproteobacteria</taxon>
        <taxon>Neisseriales</taxon>
        <taxon>Chitinibacteraceae</taxon>
        <taxon>Chitiniphilus</taxon>
    </lineage>
</organism>
<evidence type="ECO:0000313" key="4">
    <source>
        <dbReference type="Proteomes" id="UP001061302"/>
    </source>
</evidence>
<protein>
    <submittedName>
        <fullName evidence="3">Beta-lactamase family protein</fullName>
    </submittedName>
</protein>
<feature type="chain" id="PRO_5045740079" evidence="1">
    <location>
        <begin position="29"/>
        <end position="413"/>
    </location>
</feature>
<evidence type="ECO:0000256" key="1">
    <source>
        <dbReference type="SAM" id="SignalP"/>
    </source>
</evidence>
<evidence type="ECO:0000313" key="3">
    <source>
        <dbReference type="EMBL" id="UXY17209.1"/>
    </source>
</evidence>
<dbReference type="EMBL" id="CP106753">
    <property type="protein sequence ID" value="UXY17209.1"/>
    <property type="molecule type" value="Genomic_DNA"/>
</dbReference>
<accession>A0ABY6DS67</accession>
<dbReference type="SUPFAM" id="SSF56601">
    <property type="entry name" value="beta-lactamase/transpeptidase-like"/>
    <property type="match status" value="1"/>
</dbReference>
<proteinExistence type="predicted"/>
<gene>
    <name evidence="3" type="ORF">N8I74_09435</name>
</gene>
<feature type="signal peptide" evidence="1">
    <location>
        <begin position="1"/>
        <end position="28"/>
    </location>
</feature>
<feature type="domain" description="Beta-lactamase-related" evidence="2">
    <location>
        <begin position="39"/>
        <end position="394"/>
    </location>
</feature>
<evidence type="ECO:0000259" key="2">
    <source>
        <dbReference type="Pfam" id="PF00144"/>
    </source>
</evidence>
<dbReference type="Proteomes" id="UP001061302">
    <property type="component" value="Chromosome"/>
</dbReference>
<dbReference type="Pfam" id="PF00144">
    <property type="entry name" value="Beta-lactamase"/>
    <property type="match status" value="1"/>
</dbReference>
<sequence>MLRSNTVMNTAVAWMGALLLALAPLTHAAEQAAPFAADLDRAIDRAVAEQRIVGAVVLVAQDGRLVYQRAAGLADRERNIPMREDALFLLASVTKPIVSMAALKLIEQGRLSLNDPVTKWLPSFRPRTEQGETPRITVHQLLTHTAGLTYDFMQPPDGSYQRLGVSNGFDWRKVSLEQNLKRLARAPLVYEPGTAWVYSMATDVLGAVVAKAHGSSLPEAIDELVTRPLGIHDTAFRVVYPSRLVTPYFDHQPEPKRMAERQQVVFMGEVFNFAPDRLLQGRPYPSGGAGMAGSAGSVLAILDTLHGHGRPLLQPDTVKLATQAHVGPQAQTNGPGWGFGYGWGVLVDPAAASTPQSAGTLQWGGAYGHIWFVDPARRLSVVALTNTAFEGMAGQFTTDVRDAVYGVGVPPAR</sequence>